<dbReference type="OrthoDB" id="1488560at2"/>
<dbReference type="Gene3D" id="3.40.50.300">
    <property type="entry name" value="P-loop containing nucleotide triphosphate hydrolases"/>
    <property type="match status" value="1"/>
</dbReference>
<dbReference type="InterPro" id="IPR027417">
    <property type="entry name" value="P-loop_NTPase"/>
</dbReference>
<evidence type="ECO:0000259" key="1">
    <source>
        <dbReference type="PROSITE" id="PS50837"/>
    </source>
</evidence>
<dbReference type="InterPro" id="IPR007111">
    <property type="entry name" value="NACHT_NTPase"/>
</dbReference>
<proteinExistence type="predicted"/>
<accession>A0A1I0SBE8</accession>
<feature type="domain" description="NACHT" evidence="1">
    <location>
        <begin position="92"/>
        <end position="208"/>
    </location>
</feature>
<dbReference type="Pfam" id="PF05729">
    <property type="entry name" value="NACHT"/>
    <property type="match status" value="1"/>
</dbReference>
<dbReference type="Proteomes" id="UP000199310">
    <property type="component" value="Unassembled WGS sequence"/>
</dbReference>
<evidence type="ECO:0000313" key="3">
    <source>
        <dbReference type="Proteomes" id="UP000199310"/>
    </source>
</evidence>
<name>A0A1I0SBE8_9BACT</name>
<dbReference type="PANTHER" id="PTHR46844">
    <property type="entry name" value="SLR5058 PROTEIN"/>
    <property type="match status" value="1"/>
</dbReference>
<dbReference type="PANTHER" id="PTHR46844:SF1">
    <property type="entry name" value="SLR5058 PROTEIN"/>
    <property type="match status" value="1"/>
</dbReference>
<evidence type="ECO:0000313" key="2">
    <source>
        <dbReference type="EMBL" id="SEW53939.1"/>
    </source>
</evidence>
<gene>
    <name evidence="2" type="ORF">SAMN04488122_5779</name>
</gene>
<dbReference type="STRING" id="29529.SAMN04488122_5779"/>
<dbReference type="RefSeq" id="WP_089901388.1">
    <property type="nucleotide sequence ID" value="NZ_FOJG01000002.1"/>
</dbReference>
<reference evidence="3" key="1">
    <citation type="submission" date="2016-10" db="EMBL/GenBank/DDBJ databases">
        <authorList>
            <person name="Varghese N."/>
            <person name="Submissions S."/>
        </authorList>
    </citation>
    <scope>NUCLEOTIDE SEQUENCE [LARGE SCALE GENOMIC DNA]</scope>
    <source>
        <strain evidence="3">DSM 3695</strain>
    </source>
</reference>
<dbReference type="EMBL" id="FOJG01000002">
    <property type="protein sequence ID" value="SEW53939.1"/>
    <property type="molecule type" value="Genomic_DNA"/>
</dbReference>
<protein>
    <submittedName>
        <fullName evidence="2">NACHT domain-containing protein</fullName>
    </submittedName>
</protein>
<dbReference type="SUPFAM" id="SSF52540">
    <property type="entry name" value="P-loop containing nucleoside triphosphate hydrolases"/>
    <property type="match status" value="1"/>
</dbReference>
<sequence length="578" mass="68214">MIEVINDLLKGPIEKLWRFVDREVAQVISNRLLEYQVAEYNRSYRTKTILHRVEPVKLLDFYQPLFIRPSNTSSRYQKIPTNSVKELFKHTRAITILGTAGSGKSTIVKYLLINCIQEAFKIPIRIELRYLNKYNGSLHKYIEEEIFGLEQLSVDQKVTKRLLHSGDFLFFFDGYDELSSSVKEGVTKDISDFTRIYPNNLYLLTSRPYTNIELLADFSNFEVCKLSQEEIEQFVRKQISINEKEIVERIMDGINTADRRSYATFLSNPLLLTMFILTFQTYSTVPPKRSAFYKQVFDSLFHLHDSMSKLSYDREKKSGLSKEQFEQVLKLFSFITFFSEVFVFDPAYLESVLNTIKETKKNLQFENEHLIDDLQIAICILYKEGVDYVFPHRSLQEYFSSLYVTNLEPRQKNNVYKKLLQQFLHYDTFSLTYKDNFFTLLIEQDPIGVIRHFSLPFLERMEQLLSQPGLEERPEKILMTLTIFAHFFCRNDRRFDDLLVPLGQYNIKRQRIYLSSIDSKIMRWHFKDKVNEERKREVKNMTSTTLAKIKPAIPQVIELLKADLKHEIESDNSIIGMV</sequence>
<dbReference type="PROSITE" id="PS50837">
    <property type="entry name" value="NACHT"/>
    <property type="match status" value="1"/>
</dbReference>
<keyword evidence="3" id="KW-1185">Reference proteome</keyword>
<dbReference type="AlphaFoldDB" id="A0A1I0SBE8"/>
<organism evidence="2 3">
    <name type="scientific">Chitinophaga arvensicola</name>
    <dbReference type="NCBI Taxonomy" id="29529"/>
    <lineage>
        <taxon>Bacteria</taxon>
        <taxon>Pseudomonadati</taxon>
        <taxon>Bacteroidota</taxon>
        <taxon>Chitinophagia</taxon>
        <taxon>Chitinophagales</taxon>
        <taxon>Chitinophagaceae</taxon>
        <taxon>Chitinophaga</taxon>
    </lineage>
</organism>